<dbReference type="AlphaFoldDB" id="A0AAV1I453"/>
<dbReference type="PANTHER" id="PTHR48225:SF7">
    <property type="entry name" value="MEIOSIS-SPECIFIC PROTEIN HOP1"/>
    <property type="match status" value="1"/>
</dbReference>
<keyword evidence="9" id="KW-1185">Reference proteome</keyword>
<dbReference type="InterPro" id="IPR036570">
    <property type="entry name" value="HORMA_dom_sf"/>
</dbReference>
<evidence type="ECO:0000313" key="9">
    <source>
        <dbReference type="Proteomes" id="UP001314263"/>
    </source>
</evidence>
<evidence type="ECO:0000256" key="5">
    <source>
        <dbReference type="ARBA" id="ARBA00023254"/>
    </source>
</evidence>
<evidence type="ECO:0000256" key="6">
    <source>
        <dbReference type="SAM" id="MobiDB-lite"/>
    </source>
</evidence>
<dbReference type="GO" id="GO:0051321">
    <property type="term" value="P:meiotic cell cycle"/>
    <property type="evidence" value="ECO:0007669"/>
    <property type="project" value="UniProtKB-KW"/>
</dbReference>
<protein>
    <recommendedName>
        <fullName evidence="7">HORMA domain-containing protein</fullName>
    </recommendedName>
</protein>
<dbReference type="SUPFAM" id="SSF56019">
    <property type="entry name" value="The spindle assembly checkpoint protein mad2"/>
    <property type="match status" value="1"/>
</dbReference>
<feature type="region of interest" description="Disordered" evidence="6">
    <location>
        <begin position="175"/>
        <end position="201"/>
    </location>
</feature>
<organism evidence="8 9">
    <name type="scientific">Coccomyxa viridis</name>
    <dbReference type="NCBI Taxonomy" id="1274662"/>
    <lineage>
        <taxon>Eukaryota</taxon>
        <taxon>Viridiplantae</taxon>
        <taxon>Chlorophyta</taxon>
        <taxon>core chlorophytes</taxon>
        <taxon>Trebouxiophyceae</taxon>
        <taxon>Trebouxiophyceae incertae sedis</taxon>
        <taxon>Coccomyxaceae</taxon>
        <taxon>Coccomyxa</taxon>
    </lineage>
</organism>
<dbReference type="Gene3D" id="3.30.900.10">
    <property type="entry name" value="HORMA domain"/>
    <property type="match status" value="1"/>
</dbReference>
<reference evidence="8 9" key="1">
    <citation type="submission" date="2023-10" db="EMBL/GenBank/DDBJ databases">
        <authorList>
            <person name="Maclean D."/>
            <person name="Macfadyen A."/>
        </authorList>
    </citation>
    <scope>NUCLEOTIDE SEQUENCE [LARGE SCALE GENOMIC DNA]</scope>
</reference>
<evidence type="ECO:0000256" key="1">
    <source>
        <dbReference type="ARBA" id="ARBA00004123"/>
    </source>
</evidence>
<dbReference type="GO" id="GO:0005694">
    <property type="term" value="C:chromosome"/>
    <property type="evidence" value="ECO:0007669"/>
    <property type="project" value="UniProtKB-SubCell"/>
</dbReference>
<feature type="compositionally biased region" description="Basic and acidic residues" evidence="6">
    <location>
        <begin position="176"/>
        <end position="185"/>
    </location>
</feature>
<dbReference type="Pfam" id="PF02301">
    <property type="entry name" value="HORMA"/>
    <property type="match status" value="1"/>
</dbReference>
<dbReference type="PANTHER" id="PTHR48225">
    <property type="entry name" value="HORMA DOMAIN-CONTAINING PROTEIN 1"/>
    <property type="match status" value="1"/>
</dbReference>
<evidence type="ECO:0000313" key="8">
    <source>
        <dbReference type="EMBL" id="CAK0773434.1"/>
    </source>
</evidence>
<keyword evidence="4" id="KW-0539">Nucleus</keyword>
<evidence type="ECO:0000256" key="3">
    <source>
        <dbReference type="ARBA" id="ARBA00022454"/>
    </source>
</evidence>
<dbReference type="GO" id="GO:0005634">
    <property type="term" value="C:nucleus"/>
    <property type="evidence" value="ECO:0007669"/>
    <property type="project" value="UniProtKB-SubCell"/>
</dbReference>
<dbReference type="EMBL" id="CAUYUE010000005">
    <property type="protein sequence ID" value="CAK0773434.1"/>
    <property type="molecule type" value="Genomic_DNA"/>
</dbReference>
<comment type="caution">
    <text evidence="8">The sequence shown here is derived from an EMBL/GenBank/DDBJ whole genome shotgun (WGS) entry which is preliminary data.</text>
</comment>
<evidence type="ECO:0000256" key="2">
    <source>
        <dbReference type="ARBA" id="ARBA00004286"/>
    </source>
</evidence>
<evidence type="ECO:0000259" key="7">
    <source>
        <dbReference type="PROSITE" id="PS50815"/>
    </source>
</evidence>
<keyword evidence="5" id="KW-0469">Meiosis</keyword>
<keyword evidence="3" id="KW-0158">Chromosome</keyword>
<evidence type="ECO:0000256" key="4">
    <source>
        <dbReference type="ARBA" id="ARBA00023242"/>
    </source>
</evidence>
<dbReference type="PROSITE" id="PS50815">
    <property type="entry name" value="HORMA"/>
    <property type="match status" value="1"/>
</dbReference>
<gene>
    <name evidence="8" type="ORF">CVIRNUC_004065</name>
</gene>
<comment type="subcellular location">
    <subcellularLocation>
        <location evidence="2">Chromosome</location>
    </subcellularLocation>
    <subcellularLocation>
        <location evidence="1">Nucleus</location>
    </subcellularLocation>
</comment>
<accession>A0AAV1I453</accession>
<dbReference type="Proteomes" id="UP001314263">
    <property type="component" value="Unassembled WGS sequence"/>
</dbReference>
<name>A0AAV1I453_9CHLO</name>
<dbReference type="InterPro" id="IPR003511">
    <property type="entry name" value="HORMA_dom"/>
</dbReference>
<sequence length="405" mass="44234">MLLPGKNKDALRLLEWVEHGLHDAVEKGFLDTMTFGLSRDADQKELIEQFKYNFSYDVNGVTMADSFGTDVAIPLSQSSQGDMKTVKYQIVRMMRMLIQICTTLGALPEERYIFMKLTYTEATPDDYEPPFFRHIEDDGTGRFSTRPFSMDLGMVKTNYHGVMLSVRSVCDPLIDGDAHRNREGEGQTSKQAMSEGSLKASMPSQKAALEELSLVPGVGGREVSGEEDSVLMTDLIEYCHEGGKSRVDLAGAMAKFRDADAPSLKRCFDALVIKGTLATVPDQAGKYVVSGNVHTADAAAMKTAAVKPAASASSRDKSQDADMHHQACGAGSCRTLSTGQVQAQNGSTSANMATTASMPAFVSTQDSNRQGRKRRASLAEAPIFQNLMDSKLSNRLRLLKMQRKV</sequence>
<proteinExistence type="predicted"/>
<feature type="domain" description="HORMA" evidence="7">
    <location>
        <begin position="1"/>
        <end position="166"/>
    </location>
</feature>
<dbReference type="InterPro" id="IPR051294">
    <property type="entry name" value="HORMA_MeioticProgression"/>
</dbReference>